<dbReference type="EMBL" id="GBXM01075216">
    <property type="protein sequence ID" value="JAH33361.1"/>
    <property type="molecule type" value="Transcribed_RNA"/>
</dbReference>
<reference evidence="1" key="1">
    <citation type="submission" date="2014-11" db="EMBL/GenBank/DDBJ databases">
        <authorList>
            <person name="Amaro Gonzalez C."/>
        </authorList>
    </citation>
    <scope>NUCLEOTIDE SEQUENCE</scope>
</reference>
<evidence type="ECO:0000313" key="1">
    <source>
        <dbReference type="EMBL" id="JAH33361.1"/>
    </source>
</evidence>
<sequence>MIVWPYRPGSIMHEFRKCQYKSFSVSMAY</sequence>
<organism evidence="1">
    <name type="scientific">Anguilla anguilla</name>
    <name type="common">European freshwater eel</name>
    <name type="synonym">Muraena anguilla</name>
    <dbReference type="NCBI Taxonomy" id="7936"/>
    <lineage>
        <taxon>Eukaryota</taxon>
        <taxon>Metazoa</taxon>
        <taxon>Chordata</taxon>
        <taxon>Craniata</taxon>
        <taxon>Vertebrata</taxon>
        <taxon>Euteleostomi</taxon>
        <taxon>Actinopterygii</taxon>
        <taxon>Neopterygii</taxon>
        <taxon>Teleostei</taxon>
        <taxon>Anguilliformes</taxon>
        <taxon>Anguillidae</taxon>
        <taxon>Anguilla</taxon>
    </lineage>
</organism>
<accession>A0A0E9RW68</accession>
<proteinExistence type="predicted"/>
<protein>
    <submittedName>
        <fullName evidence="1">Uncharacterized protein</fullName>
    </submittedName>
</protein>
<name>A0A0E9RW68_ANGAN</name>
<reference evidence="1" key="2">
    <citation type="journal article" date="2015" name="Fish Shellfish Immunol.">
        <title>Early steps in the European eel (Anguilla anguilla)-Vibrio vulnificus interaction in the gills: Role of the RtxA13 toxin.</title>
        <authorList>
            <person name="Callol A."/>
            <person name="Pajuelo D."/>
            <person name="Ebbesson L."/>
            <person name="Teles M."/>
            <person name="MacKenzie S."/>
            <person name="Amaro C."/>
        </authorList>
    </citation>
    <scope>NUCLEOTIDE SEQUENCE</scope>
</reference>
<dbReference type="AlphaFoldDB" id="A0A0E9RW68"/>